<feature type="domain" description="DUF1846" evidence="1">
    <location>
        <begin position="4"/>
        <end position="336"/>
    </location>
</feature>
<evidence type="ECO:0000313" key="4">
    <source>
        <dbReference type="Proteomes" id="UP000774750"/>
    </source>
</evidence>
<reference evidence="3" key="2">
    <citation type="journal article" date="2021" name="Sci. Rep.">
        <title>The distribution of antibiotic resistance genes in chicken gut microbiota commensals.</title>
        <authorList>
            <person name="Juricova H."/>
            <person name="Matiasovicova J."/>
            <person name="Kubasova T."/>
            <person name="Cejkova D."/>
            <person name="Rychlik I."/>
        </authorList>
    </citation>
    <scope>NUCLEOTIDE SEQUENCE</scope>
    <source>
        <strain evidence="3">An559</strain>
    </source>
</reference>
<dbReference type="Gene3D" id="1.20.1570.10">
    <property type="entry name" value="dip2346 domain like"/>
    <property type="match status" value="1"/>
</dbReference>
<dbReference type="Proteomes" id="UP000774750">
    <property type="component" value="Unassembled WGS sequence"/>
</dbReference>
<dbReference type="EMBL" id="JACJKY010000007">
    <property type="protein sequence ID" value="MBM6920681.1"/>
    <property type="molecule type" value="Genomic_DNA"/>
</dbReference>
<proteinExistence type="predicted"/>
<dbReference type="Gene3D" id="3.40.140.40">
    <property type="entry name" value="Domain of unknown function (DUF1846), C-terminal subdomain"/>
    <property type="match status" value="1"/>
</dbReference>
<accession>A0A939BE98</accession>
<dbReference type="RefSeq" id="WP_204445824.1">
    <property type="nucleotide sequence ID" value="NZ_JACJKY010000007.1"/>
</dbReference>
<dbReference type="NCBIfam" id="NF010184">
    <property type="entry name" value="PRK13663.1"/>
    <property type="match status" value="1"/>
</dbReference>
<dbReference type="Pfam" id="PF20921">
    <property type="entry name" value="DUF1846_C"/>
    <property type="match status" value="1"/>
</dbReference>
<organism evidence="3 4">
    <name type="scientific">Merdimmobilis hominis</name>
    <dbReference type="NCBI Taxonomy" id="2897707"/>
    <lineage>
        <taxon>Bacteria</taxon>
        <taxon>Bacillati</taxon>
        <taxon>Bacillota</taxon>
        <taxon>Clostridia</taxon>
        <taxon>Eubacteriales</taxon>
        <taxon>Oscillospiraceae</taxon>
        <taxon>Merdimmobilis</taxon>
    </lineage>
</organism>
<protein>
    <submittedName>
        <fullName evidence="3">DUF1846 domain-containing protein</fullName>
    </submittedName>
</protein>
<gene>
    <name evidence="3" type="ORF">H6A12_05870</name>
</gene>
<dbReference type="AlphaFoldDB" id="A0A939BE98"/>
<dbReference type="Pfam" id="PF08903">
    <property type="entry name" value="DUF1846"/>
    <property type="match status" value="1"/>
</dbReference>
<reference evidence="3" key="1">
    <citation type="submission" date="2020-08" db="EMBL/GenBank/DDBJ databases">
        <authorList>
            <person name="Cejkova D."/>
            <person name="Kubasova T."/>
            <person name="Jahodarova E."/>
            <person name="Rychlik I."/>
        </authorList>
    </citation>
    <scope>NUCLEOTIDE SEQUENCE</scope>
    <source>
        <strain evidence="3">An559</strain>
    </source>
</reference>
<evidence type="ECO:0000259" key="1">
    <source>
        <dbReference type="Pfam" id="PF08903"/>
    </source>
</evidence>
<name>A0A939BE98_9FIRM</name>
<dbReference type="Gene3D" id="3.10.630.10">
    <property type="entry name" value="dip2346 domain like"/>
    <property type="match status" value="1"/>
</dbReference>
<dbReference type="InterPro" id="IPR048441">
    <property type="entry name" value="DUF1846_C"/>
</dbReference>
<feature type="domain" description="DUF1846" evidence="2">
    <location>
        <begin position="341"/>
        <end position="493"/>
    </location>
</feature>
<comment type="caution">
    <text evidence="3">The sequence shown here is derived from an EMBL/GenBank/DDBJ whole genome shotgun (WGS) entry which is preliminary data.</text>
</comment>
<keyword evidence="4" id="KW-1185">Reference proteome</keyword>
<evidence type="ECO:0000313" key="3">
    <source>
        <dbReference type="EMBL" id="MBM6920681.1"/>
    </source>
</evidence>
<sequence>MSKIGFDNALYVQKQAEYIRKRIEQFDNKLYLEFGGKLFDDFHASRVLPGFDPSAKVKLLMEFKDSAEIIFCINAGDIEKKKIRADFGITYDLDLLRVIDNLRGMGLLVSSVVITRYSDQPAADSFKQKLESRGLRTYLHRSTPGYPTEVDLIVSDEGFGANPYIETTKPLVVVTAPGPCSGKLATCLSQLYHEYRNDVHAGYAKFETFPIWNIPLKHPVNLAYEAATADLKDVNMIDPFHLEAYGKTAVNYNRDIEVFPIVRAILERITGRDDIYRSPTDMGVNMAGFAICDDAVVSEAAKQEILRRRYKALCDVRQGLADEETAGRIELILKQLSISAKDRPVIAAANEKSKESGVPVMAIMLSDGKIVTGKQSNLMTSAAAAVLNCIKVLARLPDELHLISPNVIEPIIDLKGNVLRMKQTVLSLEEVLLALAVSAASNEIVAFAMSKLPALAGCEAHCSRMIGQDDDSALKKLQVNLTCEPHFPTKDLFYQ</sequence>
<dbReference type="InterPro" id="IPR048496">
    <property type="entry name" value="DUF1846_N"/>
</dbReference>
<evidence type="ECO:0000259" key="2">
    <source>
        <dbReference type="Pfam" id="PF20921"/>
    </source>
</evidence>